<protein>
    <recommendedName>
        <fullName evidence="4">Acid-resistance membrane protein</fullName>
    </recommendedName>
</protein>
<feature type="transmembrane region" description="Helical" evidence="1">
    <location>
        <begin position="7"/>
        <end position="24"/>
    </location>
</feature>
<feature type="transmembrane region" description="Helical" evidence="1">
    <location>
        <begin position="85"/>
        <end position="103"/>
    </location>
</feature>
<gene>
    <name evidence="2" type="ORF">MBORA_11890</name>
</gene>
<evidence type="ECO:0000256" key="1">
    <source>
        <dbReference type="SAM" id="Phobius"/>
    </source>
</evidence>
<reference evidence="3" key="1">
    <citation type="journal article" date="2016" name="Genome Announc.">
        <title>Draft Genome Sequences of Methanobrevibacter curvatus DSM11111, Methanobrevibacter cuticularis DSM11139, Methanobrevibacter filiformis DSM11501, and Methanobrevibacter oralis DSM7256.</title>
        <authorList>
            <person name="Poehlein A."/>
            <person name="Seedorf H."/>
        </authorList>
    </citation>
    <scope>NUCLEOTIDE SEQUENCE [LARGE SCALE GENOMIC DNA]</scope>
    <source>
        <strain evidence="3">DSM 7256 / JCM 30027 / ZR</strain>
    </source>
</reference>
<name>A0A162FFU0_METOA</name>
<keyword evidence="1" id="KW-0812">Transmembrane</keyword>
<organism evidence="2 3">
    <name type="scientific">Methanobrevibacter oralis</name>
    <dbReference type="NCBI Taxonomy" id="66851"/>
    <lineage>
        <taxon>Archaea</taxon>
        <taxon>Methanobacteriati</taxon>
        <taxon>Methanobacteriota</taxon>
        <taxon>Methanomada group</taxon>
        <taxon>Methanobacteria</taxon>
        <taxon>Methanobacteriales</taxon>
        <taxon>Methanobacteriaceae</taxon>
        <taxon>Methanobrevibacter</taxon>
    </lineage>
</organism>
<proteinExistence type="predicted"/>
<keyword evidence="3" id="KW-1185">Reference proteome</keyword>
<feature type="transmembrane region" description="Helical" evidence="1">
    <location>
        <begin position="62"/>
        <end position="79"/>
    </location>
</feature>
<dbReference type="RefSeq" id="WP_042694173.1">
    <property type="nucleotide sequence ID" value="NZ_CABMAB010000034.1"/>
</dbReference>
<evidence type="ECO:0000313" key="2">
    <source>
        <dbReference type="EMBL" id="KZX12435.1"/>
    </source>
</evidence>
<dbReference type="AlphaFoldDB" id="A0A162FFU0"/>
<feature type="transmembrane region" description="Helical" evidence="1">
    <location>
        <begin position="36"/>
        <end position="55"/>
    </location>
</feature>
<dbReference type="PATRIC" id="fig|66851.6.peg.1292"/>
<accession>A0A162FFU0</accession>
<dbReference type="Proteomes" id="UP000077428">
    <property type="component" value="Unassembled WGS sequence"/>
</dbReference>
<keyword evidence="1" id="KW-1133">Transmembrane helix</keyword>
<dbReference type="STRING" id="66851.MBORA_11890"/>
<sequence>MSNIKMIKNLGFILAIMLIIWGIYQVITAKLITNEIIVTAIILIMLGVAYSLILYNKSWTKAIFFFEGLIIGVSGYLFLDNLYGISFLIIGFIIVIIAILAYIQKLPASILKWFY</sequence>
<evidence type="ECO:0008006" key="4">
    <source>
        <dbReference type="Google" id="ProtNLM"/>
    </source>
</evidence>
<dbReference type="OrthoDB" id="76135at2157"/>
<dbReference type="EMBL" id="LWMU01000070">
    <property type="protein sequence ID" value="KZX12435.1"/>
    <property type="molecule type" value="Genomic_DNA"/>
</dbReference>
<keyword evidence="1" id="KW-0472">Membrane</keyword>
<comment type="caution">
    <text evidence="2">The sequence shown here is derived from an EMBL/GenBank/DDBJ whole genome shotgun (WGS) entry which is preliminary data.</text>
</comment>
<evidence type="ECO:0000313" key="3">
    <source>
        <dbReference type="Proteomes" id="UP000077428"/>
    </source>
</evidence>